<accession>Q6ALB9</accession>
<gene>
    <name evidence="3" type="ordered locus">DP2127</name>
</gene>
<dbReference type="SMART" id="SM00869">
    <property type="entry name" value="Autotransporter"/>
    <property type="match status" value="1"/>
</dbReference>
<evidence type="ECO:0000259" key="2">
    <source>
        <dbReference type="PROSITE" id="PS51208"/>
    </source>
</evidence>
<feature type="signal peptide" evidence="1">
    <location>
        <begin position="1"/>
        <end position="33"/>
    </location>
</feature>
<dbReference type="PROSITE" id="PS51208">
    <property type="entry name" value="AUTOTRANSPORTER"/>
    <property type="match status" value="1"/>
</dbReference>
<dbReference type="HOGENOM" id="CLU_248703_0_0_7"/>
<protein>
    <recommendedName>
        <fullName evidence="2">Autotransporter domain-containing protein</fullName>
    </recommendedName>
</protein>
<organism evidence="3 4">
    <name type="scientific">Desulfotalea psychrophila (strain LSv54 / DSM 12343)</name>
    <dbReference type="NCBI Taxonomy" id="177439"/>
    <lineage>
        <taxon>Bacteria</taxon>
        <taxon>Pseudomonadati</taxon>
        <taxon>Thermodesulfobacteriota</taxon>
        <taxon>Desulfobulbia</taxon>
        <taxon>Desulfobulbales</taxon>
        <taxon>Desulfocapsaceae</taxon>
        <taxon>Desulfotalea</taxon>
    </lineage>
</organism>
<keyword evidence="1" id="KW-0732">Signal</keyword>
<name>Q6ALB9_DESPS</name>
<feature type="domain" description="Autotransporter" evidence="2">
    <location>
        <begin position="1228"/>
        <end position="1500"/>
    </location>
</feature>
<dbReference type="Pfam" id="PF03797">
    <property type="entry name" value="Autotransporter"/>
    <property type="match status" value="1"/>
</dbReference>
<dbReference type="EMBL" id="CR522870">
    <property type="protein sequence ID" value="CAG36856.1"/>
    <property type="molecule type" value="Genomic_DNA"/>
</dbReference>
<feature type="chain" id="PRO_5004270624" description="Autotransporter domain-containing protein" evidence="1">
    <location>
        <begin position="34"/>
        <end position="1500"/>
    </location>
</feature>
<reference evidence="4" key="1">
    <citation type="journal article" date="2004" name="Environ. Microbiol.">
        <title>The genome of Desulfotalea psychrophila, a sulfate-reducing bacterium from permanently cold Arctic sediments.</title>
        <authorList>
            <person name="Rabus R."/>
            <person name="Ruepp A."/>
            <person name="Frickey T."/>
            <person name="Rattei T."/>
            <person name="Fartmann B."/>
            <person name="Stark M."/>
            <person name="Bauer M."/>
            <person name="Zibat A."/>
            <person name="Lombardot T."/>
            <person name="Becker I."/>
            <person name="Amann J."/>
            <person name="Gellner K."/>
            <person name="Teeling H."/>
            <person name="Leuschner W.D."/>
            <person name="Gloeckner F.-O."/>
            <person name="Lupas A.N."/>
            <person name="Amann R."/>
            <person name="Klenk H.-P."/>
        </authorList>
    </citation>
    <scope>NUCLEOTIDE SEQUENCE [LARGE SCALE GENOMIC DNA]</scope>
    <source>
        <strain evidence="4">DSM 12343 / LSv54</strain>
    </source>
</reference>
<dbReference type="Proteomes" id="UP000000602">
    <property type="component" value="Chromosome"/>
</dbReference>
<dbReference type="Gene3D" id="2.40.128.130">
    <property type="entry name" value="Autotransporter beta-domain"/>
    <property type="match status" value="1"/>
</dbReference>
<proteinExistence type="predicted"/>
<dbReference type="KEGG" id="dps:DP2127"/>
<evidence type="ECO:0000313" key="4">
    <source>
        <dbReference type="Proteomes" id="UP000000602"/>
    </source>
</evidence>
<dbReference type="InterPro" id="IPR036709">
    <property type="entry name" value="Autotransporte_beta_dom_sf"/>
</dbReference>
<dbReference type="SUPFAM" id="SSF103515">
    <property type="entry name" value="Autotransporter"/>
    <property type="match status" value="1"/>
</dbReference>
<dbReference type="RefSeq" id="WP_011189368.1">
    <property type="nucleotide sequence ID" value="NC_006138.1"/>
</dbReference>
<keyword evidence="4" id="KW-1185">Reference proteome</keyword>
<sequence>MLHQKSYKKKYNAVTALAVGAFLLTMNSSNVFADPVITVDGQSTTCTTGGSGGYQYNDVHNTKEVLRITPSADVKDVHISFAGSAEEVKEGIEVFGVEEGKANVLGIGVEILADGRDSAKRNLEVVSDANITLDLHNESGEGIAAGIFVPVGESVADDSHILVENKGRILAKESLSSSPNHNVGMVVERQDSTGENLAVVMRNSGTIDVSTDQEALGMWSEGVGHAGDILTLNNAADGKIIVSDSDSIAMGSGAPYVSPLGDQHDRDSIDSEEPVIGITMLNKGTISVVHGGVITGTHAGKKLDGHHTRGMRGTGGNFIVNSGSILGGEDTIVTAIDGNGEGSTTINSGVIDLKGNYSVGMMSDPYTHTENRGTITVSQSVDDVDHSPSSAMKSVYYPAAGEEMSDPALDMALNTGTGTIKLGGGAIGFELVSRDAFEDQEDAPVHMTDALGINLGEISSFSPLVGEDPAPAKSFRVTGGGAVGVNAADLADKVQLREGGNFLLIGNPEGAEKTIARIQVRDPGDATYEGHSANSWIHVGMDAEDKKALAGSKFNEIRGYLNSPANFAIKRIQLQGNAVESEHDNQHAHLSVADGATVSVGKFDLTNAHIVTQDSSQAKISNLNLYGQNKISVRDTSHLTVETVTAPYHTNSAIEVEKGAVLTTSYDLLATGSSIADTSEFSFAGQGTIDLVSSDVYDQERITSFETSFKSQYSDFKGSFLYSGFDMGDGPIDLGLAEIIDSPEKEIKLTVPEDSVDKTQISFAKGTPMGAQSYELPDTVAEVKVSKGTVLSLRGSSSGEESLLKGGAEEKSVNVGGGSVLNLGAKGEVATEKRTQGTLDAKVELVAADDSSAPKTELNVRNGDFSITALTAQSGTTVNIGDSQGQGQGSLALETASLGGKVNIKKGTLSVKELTATEETVINIGNSQGQGSLALETASLNGAMLFADPNWLDSTELAKAKDASHVSIVNFGTGADSNVINGHLVAGQNSIIALGTTDAGDVDNIVKKITEDNNTTWGRTGVTAAVYLDGPYKVGAAGSLTVDGSRVTAPTGADVPVGGTATFADNSLLVVDVTNLAGQPAITADTVTISNKAFVGVKGALVGEKYTMTSTGDNWLLANIYLYNQLQEVASLVDGSFTTKSAGTAATLYGARGNTASFLTNYNERGYEVLGVTSTNYMKGILRGASPTSGGQATEASANIAGVGGIAHVNTIASALVLDLAQKHTDITGDYSTGIYFQPLYQKSDISGMNIGNYSTDMDIDLYGAALGADSVLGDFLYGGAFTYGAGKVSGEGFTSSADTDSDFYGLTMYGAYNLSNAMQISVDALYTAMSSDTRYSTLKADGIDSYVLGTGVKASYLFELGDTVVSPYAGMRYQYYKQDAYTNDVFAVNASSMDTWIIPMGVKYMYKFAAADSGLQFNIAADAGVNFAFGDTDFTSRSTLIGTPETLPLITDVYDDVTGKLSVDLIAERGQLFGSFGVNTAISSHISSLGANLKFGFRF</sequence>
<evidence type="ECO:0000256" key="1">
    <source>
        <dbReference type="SAM" id="SignalP"/>
    </source>
</evidence>
<dbReference type="eggNOG" id="COG4625">
    <property type="taxonomic scope" value="Bacteria"/>
</dbReference>
<dbReference type="OrthoDB" id="3035893at2"/>
<dbReference type="InterPro" id="IPR005546">
    <property type="entry name" value="Autotransporte_beta"/>
</dbReference>
<evidence type="ECO:0000313" key="3">
    <source>
        <dbReference type="EMBL" id="CAG36856.1"/>
    </source>
</evidence>